<dbReference type="AlphaFoldDB" id="A0AAV2MXK2"/>
<reference evidence="3" key="1">
    <citation type="submission" date="2024-04" db="EMBL/GenBank/DDBJ databases">
        <authorList>
            <consortium name="Molecular Ecology Group"/>
        </authorList>
    </citation>
    <scope>NUCLEOTIDE SEQUENCE</scope>
</reference>
<organism evidence="3 4">
    <name type="scientific">Lasius platythorax</name>
    <dbReference type="NCBI Taxonomy" id="488582"/>
    <lineage>
        <taxon>Eukaryota</taxon>
        <taxon>Metazoa</taxon>
        <taxon>Ecdysozoa</taxon>
        <taxon>Arthropoda</taxon>
        <taxon>Hexapoda</taxon>
        <taxon>Insecta</taxon>
        <taxon>Pterygota</taxon>
        <taxon>Neoptera</taxon>
        <taxon>Endopterygota</taxon>
        <taxon>Hymenoptera</taxon>
        <taxon>Apocrita</taxon>
        <taxon>Aculeata</taxon>
        <taxon>Formicoidea</taxon>
        <taxon>Formicidae</taxon>
        <taxon>Formicinae</taxon>
        <taxon>Lasius</taxon>
        <taxon>Lasius</taxon>
    </lineage>
</organism>
<comment type="caution">
    <text evidence="3">The sequence shown here is derived from an EMBL/GenBank/DDBJ whole genome shotgun (WGS) entry which is preliminary data.</text>
</comment>
<sequence length="245" mass="28802">MAESAGKNNRGVMERSSCGKIEEMLNRKREQSGEGRGGEDIFKSSKKTPRSPEKGRMESEGELWEILGGWKEEIEDVAKEMRGMKGWREEIRMMKEEVKEGIKEQGRLMREEIEKLRKEFREGERKWREEKEEMRNYIKGLEGKLEKLERDSKGALEEFKVKGGDGEMENRLVVIEKRMEKREREERKKNVLIKGVEVKEGKRREAIEEVFNCMGIKAEFEEIKKVGGETEGGREMFVVKFRSEE</sequence>
<feature type="region of interest" description="Disordered" evidence="2">
    <location>
        <begin position="1"/>
        <end position="62"/>
    </location>
</feature>
<keyword evidence="1" id="KW-0175">Coiled coil</keyword>
<dbReference type="EMBL" id="CAXIPU020000446">
    <property type="protein sequence ID" value="CAL1672140.1"/>
    <property type="molecule type" value="Genomic_DNA"/>
</dbReference>
<feature type="coiled-coil region" evidence="1">
    <location>
        <begin position="84"/>
        <end position="158"/>
    </location>
</feature>
<dbReference type="Proteomes" id="UP001497644">
    <property type="component" value="Unassembled WGS sequence"/>
</dbReference>
<keyword evidence="4" id="KW-1185">Reference proteome</keyword>
<accession>A0AAV2MXK2</accession>
<name>A0AAV2MXK2_9HYME</name>
<evidence type="ECO:0000256" key="2">
    <source>
        <dbReference type="SAM" id="MobiDB-lite"/>
    </source>
</evidence>
<evidence type="ECO:0000256" key="1">
    <source>
        <dbReference type="SAM" id="Coils"/>
    </source>
</evidence>
<proteinExistence type="predicted"/>
<feature type="compositionally biased region" description="Basic and acidic residues" evidence="2">
    <location>
        <begin position="20"/>
        <end position="43"/>
    </location>
</feature>
<evidence type="ECO:0000313" key="3">
    <source>
        <dbReference type="EMBL" id="CAL1672140.1"/>
    </source>
</evidence>
<protein>
    <submittedName>
        <fullName evidence="3">Uncharacterized protein</fullName>
    </submittedName>
</protein>
<evidence type="ECO:0000313" key="4">
    <source>
        <dbReference type="Proteomes" id="UP001497644"/>
    </source>
</evidence>
<gene>
    <name evidence="3" type="ORF">LPLAT_LOCUS5545</name>
</gene>
<feature type="compositionally biased region" description="Basic and acidic residues" evidence="2">
    <location>
        <begin position="50"/>
        <end position="59"/>
    </location>
</feature>